<dbReference type="GO" id="GO:0006351">
    <property type="term" value="P:DNA-templated transcription"/>
    <property type="evidence" value="ECO:0007669"/>
    <property type="project" value="InterPro"/>
</dbReference>
<feature type="domain" description="BZIP" evidence="8">
    <location>
        <begin position="112"/>
        <end position="175"/>
    </location>
</feature>
<dbReference type="InterPro" id="IPR046347">
    <property type="entry name" value="bZIP_sf"/>
</dbReference>
<dbReference type="SUPFAM" id="SSF57959">
    <property type="entry name" value="Leucine zipper domain"/>
    <property type="match status" value="1"/>
</dbReference>
<evidence type="ECO:0000256" key="5">
    <source>
        <dbReference type="ARBA" id="ARBA00023163"/>
    </source>
</evidence>
<proteinExistence type="evidence at transcript level"/>
<dbReference type="GO" id="GO:0000981">
    <property type="term" value="F:DNA-binding transcription factor activity, RNA polymerase II-specific"/>
    <property type="evidence" value="ECO:0007669"/>
    <property type="project" value="TreeGrafter"/>
</dbReference>
<dbReference type="InterPro" id="IPR004827">
    <property type="entry name" value="bZIP"/>
</dbReference>
<dbReference type="CDD" id="cd14713">
    <property type="entry name" value="bZIP_CEBPG"/>
    <property type="match status" value="1"/>
</dbReference>
<dbReference type="PROSITE" id="PS50217">
    <property type="entry name" value="BZIP"/>
    <property type="match status" value="1"/>
</dbReference>
<dbReference type="PANTHER" id="PTHR23334">
    <property type="entry name" value="CCAAT/ENHANCER BINDING PROTEIN"/>
    <property type="match status" value="1"/>
</dbReference>
<keyword evidence="3" id="KW-0805">Transcription regulation</keyword>
<dbReference type="InterPro" id="IPR031106">
    <property type="entry name" value="C/EBP"/>
</dbReference>
<evidence type="ECO:0000259" key="8">
    <source>
        <dbReference type="PROSITE" id="PS50217"/>
    </source>
</evidence>
<dbReference type="AlphaFoldDB" id="A0A1L3KPY6"/>
<evidence type="ECO:0000256" key="1">
    <source>
        <dbReference type="ARBA" id="ARBA00004123"/>
    </source>
</evidence>
<comment type="subcellular location">
    <subcellularLocation>
        <location evidence="1">Nucleus</location>
    </subcellularLocation>
</comment>
<evidence type="ECO:0000256" key="3">
    <source>
        <dbReference type="ARBA" id="ARBA00023015"/>
    </source>
</evidence>
<evidence type="ECO:0000256" key="2">
    <source>
        <dbReference type="ARBA" id="ARBA00006951"/>
    </source>
</evidence>
<keyword evidence="6" id="KW-0539">Nucleus</keyword>
<name>A0A1L3KPY6_MESNU</name>
<evidence type="ECO:0000256" key="6">
    <source>
        <dbReference type="ARBA" id="ARBA00023242"/>
    </source>
</evidence>
<dbReference type="GO" id="GO:0005634">
    <property type="term" value="C:nucleus"/>
    <property type="evidence" value="ECO:0007669"/>
    <property type="project" value="UniProtKB-SubCell"/>
</dbReference>
<protein>
    <submittedName>
        <fullName evidence="9">CCAAT/enhancer binding protein gamma</fullName>
    </submittedName>
</protein>
<feature type="compositionally biased region" description="Basic and acidic residues" evidence="7">
    <location>
        <begin position="106"/>
        <end position="127"/>
    </location>
</feature>
<evidence type="ECO:0000256" key="4">
    <source>
        <dbReference type="ARBA" id="ARBA00023125"/>
    </source>
</evidence>
<evidence type="ECO:0000313" key="9">
    <source>
        <dbReference type="EMBL" id="APG79785.1"/>
    </source>
</evidence>
<feature type="region of interest" description="Disordered" evidence="7">
    <location>
        <begin position="26"/>
        <end position="141"/>
    </location>
</feature>
<dbReference type="PANTHER" id="PTHR23334:SF69">
    <property type="entry name" value="CCAAT_ENHANCER-BINDING PROTEIN GAMMA"/>
    <property type="match status" value="1"/>
</dbReference>
<dbReference type="SMART" id="SM00338">
    <property type="entry name" value="BRLZ"/>
    <property type="match status" value="1"/>
</dbReference>
<organism evidence="9">
    <name type="scientific">Mesocentrotus nudus</name>
    <name type="common">Sea urchin</name>
    <name type="synonym">Strongylocentrotus nudus</name>
    <dbReference type="NCBI Taxonomy" id="7666"/>
    <lineage>
        <taxon>Eukaryota</taxon>
        <taxon>Metazoa</taxon>
        <taxon>Echinodermata</taxon>
        <taxon>Eleutherozoa</taxon>
        <taxon>Echinozoa</taxon>
        <taxon>Echinoidea</taxon>
        <taxon>Euechinoidea</taxon>
        <taxon>Echinacea</taxon>
        <taxon>Camarodonta</taxon>
        <taxon>Echinidea</taxon>
        <taxon>Strongylocentrotidae</taxon>
        <taxon>Mesocentrotus</taxon>
    </lineage>
</organism>
<keyword evidence="5" id="KW-0804">Transcription</keyword>
<dbReference type="GO" id="GO:0000978">
    <property type="term" value="F:RNA polymerase II cis-regulatory region sequence-specific DNA binding"/>
    <property type="evidence" value="ECO:0007669"/>
    <property type="project" value="TreeGrafter"/>
</dbReference>
<dbReference type="Pfam" id="PF07716">
    <property type="entry name" value="bZIP_2"/>
    <property type="match status" value="1"/>
</dbReference>
<comment type="similarity">
    <text evidence="2">Belongs to the bZIP family. C/EBP subfamily.</text>
</comment>
<sequence length="232" mass="25494">MASTSNPSLLPQNNIKLEIIEVSKPPARELASSSSHSSLPQPETGQEINVVSVSLVKDMLSTSNPSSGHETDQEKNMVPDSTGIELSKDDRKAGGGKVGSNSKKKSGCEKDSDEYKRRRERNNEAVRKSRQKSRQKASETEVRVTELKKENADLEQRVTLLHKELELLKDLFLTHANELPDPSTTFGLFNANPRLGSSSPNPALSRRVVLKTESLTVSLTCRNVPESITTTT</sequence>
<dbReference type="EMBL" id="KU133956">
    <property type="protein sequence ID" value="APG79785.1"/>
    <property type="molecule type" value="mRNA"/>
</dbReference>
<reference evidence="9" key="1">
    <citation type="submission" date="2015-11" db="EMBL/GenBank/DDBJ databases">
        <authorList>
            <person name="Zhang Y."/>
            <person name="Guo Z."/>
        </authorList>
    </citation>
    <scope>NUCLEOTIDE SEQUENCE</scope>
</reference>
<keyword evidence="4" id="KW-0238">DNA-binding</keyword>
<accession>A0A1L3KPY6</accession>
<feature type="compositionally biased region" description="Polar residues" evidence="7">
    <location>
        <begin position="39"/>
        <end position="52"/>
    </location>
</feature>
<dbReference type="Gene3D" id="1.20.5.170">
    <property type="match status" value="1"/>
</dbReference>
<gene>
    <name evidence="9" type="primary">C</name>
    <name evidence="9" type="synonym">EBP-gamma</name>
</gene>
<evidence type="ECO:0000256" key="7">
    <source>
        <dbReference type="SAM" id="MobiDB-lite"/>
    </source>
</evidence>